<sequence>MINTELNNLRHKKRRRWASGLLIENIHKRSITHENIILFLIAFFIARASIMDNLTPFGIAFISSYATKKKSKISVLIAAMFGMVSIHGVNSYQYIIPMILIYFIINVLRHNKSNMSISIISASVLVLFRSVILLGTNFYMYDLMIYLFEGIAVFALTFIFTYSINALESSKDRLFTNEEMISAVIMISVGVAGIGEISLLGLSIMDIVGVFLILFFSYTRGITMGTVIGVNIGLISSMSQVDMPYIISIYAIAGLLSGVFKDIGRIGIIIGFALGNVIMSFYINGLSQEIIGFKEMILASIIFLLLSNYISKFGNRIIVGSNRGYLIEDVYSNRIKDMTFRRLKEFSTVFKELSDIFKKVSEREKILEENDTTKFMDSIASKTCINCSMHRVCWENDFYNTYHSVFNLINKLENKGYVTEDDLPQLLDKRCIKPEKLIETMNQIFNIYKLNYKWEKKILESRQLVSQQLDGVSSIIKDLAKEIYTEIRFKEEVERAIYSELKKEDIPTKEITVTESQDGKFEIYIDLNITYNKERMIEKVIAIASEVVGYRLIRDRFSTSDLDYGKGVKFKLIKSNRYNSVTKVARYHDNNNYISGDSYTFGERQNNYYAVLSDGMGRGEKAKEESSVAINLLEKFLEAGYDKELALRTINSILVLKSSEEVFTTIDMSVLDLYKGNAQFIKIGSAPTFIKKKDRVEIINSNTLPVGILKEVDFNIYESNIEDGDFIIMMSDGILDSNASSDDKESWMSNIINNINNGNPQIIADEILDESINISEENNKDDMTVLVTKVWKKR</sequence>
<protein>
    <submittedName>
        <fullName evidence="4">Stage II sporulation protein E</fullName>
        <ecNumber evidence="4">3.1.3.16</ecNumber>
    </submittedName>
</protein>
<accession>A0A942UU97</accession>
<keyword evidence="2" id="KW-0812">Transmembrane</keyword>
<reference evidence="4" key="1">
    <citation type="submission" date="2019-12" db="EMBL/GenBank/DDBJ databases">
        <title>Clostridiaceae gen. nov. sp. nov., isolated from sediment in Xinjiang, China.</title>
        <authorList>
            <person name="Zhang R."/>
        </authorList>
    </citation>
    <scope>NUCLEOTIDE SEQUENCE</scope>
    <source>
        <strain evidence="4">D2Q-11</strain>
    </source>
</reference>
<dbReference type="PANTHER" id="PTHR43156:SF2">
    <property type="entry name" value="STAGE II SPORULATION PROTEIN E"/>
    <property type="match status" value="1"/>
</dbReference>
<dbReference type="InterPro" id="IPR045768">
    <property type="entry name" value="SpoIIE_N"/>
</dbReference>
<dbReference type="Proteomes" id="UP000724672">
    <property type="component" value="Unassembled WGS sequence"/>
</dbReference>
<feature type="domain" description="PPM-type phosphatase" evidence="3">
    <location>
        <begin position="579"/>
        <end position="790"/>
    </location>
</feature>
<dbReference type="RefSeq" id="WP_203365507.1">
    <property type="nucleotide sequence ID" value="NZ_WSFT01000019.1"/>
</dbReference>
<feature type="transmembrane region" description="Helical" evidence="2">
    <location>
        <begin position="145"/>
        <end position="168"/>
    </location>
</feature>
<feature type="transmembrane region" description="Helical" evidence="2">
    <location>
        <begin position="266"/>
        <end position="284"/>
    </location>
</feature>
<comment type="caution">
    <text evidence="4">The sequence shown here is derived from an EMBL/GenBank/DDBJ whole genome shotgun (WGS) entry which is preliminary data.</text>
</comment>
<dbReference type="EMBL" id="WSFT01000019">
    <property type="protein sequence ID" value="MBS4537580.1"/>
    <property type="molecule type" value="Genomic_DNA"/>
</dbReference>
<dbReference type="InterPro" id="IPR052016">
    <property type="entry name" value="Bact_Sigma-Reg"/>
</dbReference>
<dbReference type="InterPro" id="IPR014221">
    <property type="entry name" value="SpoII_E"/>
</dbReference>
<dbReference type="Pfam" id="PF19732">
    <property type="entry name" value="SpoIIE_N"/>
    <property type="match status" value="1"/>
</dbReference>
<proteinExistence type="predicted"/>
<dbReference type="SUPFAM" id="SSF81606">
    <property type="entry name" value="PP2C-like"/>
    <property type="match status" value="1"/>
</dbReference>
<keyword evidence="2" id="KW-0472">Membrane</keyword>
<dbReference type="PANTHER" id="PTHR43156">
    <property type="entry name" value="STAGE II SPORULATION PROTEIN E-RELATED"/>
    <property type="match status" value="1"/>
</dbReference>
<evidence type="ECO:0000259" key="3">
    <source>
        <dbReference type="SMART" id="SM00331"/>
    </source>
</evidence>
<keyword evidence="1 4" id="KW-0378">Hydrolase</keyword>
<dbReference type="SMART" id="SM00331">
    <property type="entry name" value="PP2C_SIG"/>
    <property type="match status" value="1"/>
</dbReference>
<feature type="transmembrane region" description="Helical" evidence="2">
    <location>
        <begin position="207"/>
        <end position="231"/>
    </location>
</feature>
<dbReference type="EC" id="3.1.3.16" evidence="4"/>
<dbReference type="AlphaFoldDB" id="A0A942UU97"/>
<evidence type="ECO:0000313" key="4">
    <source>
        <dbReference type="EMBL" id="MBS4537580.1"/>
    </source>
</evidence>
<dbReference type="Pfam" id="PF07228">
    <property type="entry name" value="SpoIIE"/>
    <property type="match status" value="1"/>
</dbReference>
<feature type="transmembrane region" description="Helical" evidence="2">
    <location>
        <begin position="117"/>
        <end position="139"/>
    </location>
</feature>
<keyword evidence="5" id="KW-1185">Reference proteome</keyword>
<organism evidence="4 5">
    <name type="scientific">Anaeromonas frigoriresistens</name>
    <dbReference type="NCBI Taxonomy" id="2683708"/>
    <lineage>
        <taxon>Bacteria</taxon>
        <taxon>Bacillati</taxon>
        <taxon>Bacillota</taxon>
        <taxon>Tissierellia</taxon>
        <taxon>Tissierellales</taxon>
        <taxon>Thermohalobacteraceae</taxon>
        <taxon>Anaeromonas</taxon>
    </lineage>
</organism>
<evidence type="ECO:0000313" key="5">
    <source>
        <dbReference type="Proteomes" id="UP000724672"/>
    </source>
</evidence>
<keyword evidence="2" id="KW-1133">Transmembrane helix</keyword>
<dbReference type="Gene3D" id="3.60.40.10">
    <property type="entry name" value="PPM-type phosphatase domain"/>
    <property type="match status" value="1"/>
</dbReference>
<dbReference type="InterPro" id="IPR036457">
    <property type="entry name" value="PPM-type-like_dom_sf"/>
</dbReference>
<feature type="transmembrane region" description="Helical" evidence="2">
    <location>
        <begin position="75"/>
        <end position="105"/>
    </location>
</feature>
<dbReference type="NCBIfam" id="TIGR02865">
    <property type="entry name" value="spore_II_E"/>
    <property type="match status" value="1"/>
</dbReference>
<gene>
    <name evidence="4" type="primary">spoIIE</name>
    <name evidence="4" type="ORF">GOQ27_03845</name>
</gene>
<name>A0A942UU97_9FIRM</name>
<feature type="transmembrane region" description="Helical" evidence="2">
    <location>
        <begin position="243"/>
        <end position="260"/>
    </location>
</feature>
<evidence type="ECO:0000256" key="1">
    <source>
        <dbReference type="ARBA" id="ARBA00022801"/>
    </source>
</evidence>
<dbReference type="GO" id="GO:0004722">
    <property type="term" value="F:protein serine/threonine phosphatase activity"/>
    <property type="evidence" value="ECO:0007669"/>
    <property type="project" value="UniProtKB-EC"/>
</dbReference>
<dbReference type="InterPro" id="IPR001932">
    <property type="entry name" value="PPM-type_phosphatase-like_dom"/>
</dbReference>
<evidence type="ECO:0000256" key="2">
    <source>
        <dbReference type="SAM" id="Phobius"/>
    </source>
</evidence>
<feature type="transmembrane region" description="Helical" evidence="2">
    <location>
        <begin position="180"/>
        <end position="201"/>
    </location>
</feature>